<reference evidence="2" key="2">
    <citation type="submission" date="2012-01" db="EMBL/GenBank/DDBJ databases">
        <title>Complete sequence of chromosome of Marinitoga piezophila KA3.</title>
        <authorList>
            <person name="Lucas S."/>
            <person name="Han J."/>
            <person name="Lapidus A."/>
            <person name="Cheng J.-F."/>
            <person name="Goodwin L."/>
            <person name="Pitluck S."/>
            <person name="Peters L."/>
            <person name="Mikhailova N."/>
            <person name="Teshima H."/>
            <person name="Detter J.C."/>
            <person name="Han C."/>
            <person name="Tapia R."/>
            <person name="Land M."/>
            <person name="Hauser L."/>
            <person name="Kyrpides N."/>
            <person name="Ivanova N."/>
            <person name="Pagani I."/>
            <person name="Jebbar M."/>
            <person name="Vannier P."/>
            <person name="Oger P."/>
            <person name="Cario A."/>
            <person name="Bartlett D."/>
            <person name="Noll K.M."/>
            <person name="Woyke T."/>
        </authorList>
    </citation>
    <scope>NUCLEOTIDE SEQUENCE [LARGE SCALE GENOMIC DNA]</scope>
    <source>
        <strain evidence="2">DSM 14283 / JCM 11233 / KA3</strain>
    </source>
</reference>
<protein>
    <submittedName>
        <fullName evidence="1">Uncharacterized protein</fullName>
    </submittedName>
</protein>
<dbReference type="RefSeq" id="WP_014297119.1">
    <property type="nucleotide sequence ID" value="NC_016751.1"/>
</dbReference>
<sequence>MKWIERNDEYSEEFWCPCKGPVCFLDCWILCTCNGPGGCYEACTIVQ</sequence>
<keyword evidence="2" id="KW-1185">Reference proteome</keyword>
<dbReference type="KEGG" id="mpz:Marpi_1659"/>
<accession>H2J531</accession>
<organism evidence="1 2">
    <name type="scientific">Marinitoga piezophila (strain DSM 14283 / JCM 11233 / KA3)</name>
    <dbReference type="NCBI Taxonomy" id="443254"/>
    <lineage>
        <taxon>Bacteria</taxon>
        <taxon>Thermotogati</taxon>
        <taxon>Thermotogota</taxon>
        <taxon>Thermotogae</taxon>
        <taxon>Petrotogales</taxon>
        <taxon>Petrotogaceae</taxon>
        <taxon>Marinitoga</taxon>
    </lineage>
</organism>
<proteinExistence type="predicted"/>
<dbReference type="AlphaFoldDB" id="H2J531"/>
<dbReference type="HOGENOM" id="CLU_3170012_0_0_0"/>
<evidence type="ECO:0000313" key="1">
    <source>
        <dbReference type="EMBL" id="AEX86048.1"/>
    </source>
</evidence>
<evidence type="ECO:0000313" key="2">
    <source>
        <dbReference type="Proteomes" id="UP000007161"/>
    </source>
</evidence>
<dbReference type="EMBL" id="CP003257">
    <property type="protein sequence ID" value="AEX86048.1"/>
    <property type="molecule type" value="Genomic_DNA"/>
</dbReference>
<reference evidence="1 2" key="1">
    <citation type="journal article" date="2012" name="J. Bacteriol.">
        <title>Complete Genome Sequence of the Thermophilic, Piezophilic, Heterotrophic Bacterium Marinitoga piezophila KA3.</title>
        <authorList>
            <person name="Lucas S."/>
            <person name="Han J."/>
            <person name="Lapidus A."/>
            <person name="Cheng J.F."/>
            <person name="Goodwin L.A."/>
            <person name="Pitluck S."/>
            <person name="Peters L."/>
            <person name="Mikhailova N."/>
            <person name="Teshima H."/>
            <person name="Detter J.C."/>
            <person name="Han C."/>
            <person name="Tapia R."/>
            <person name="Land M."/>
            <person name="Hauser L."/>
            <person name="Kyrpides N.C."/>
            <person name="Ivanova N."/>
            <person name="Pagani I."/>
            <person name="Vannier P."/>
            <person name="Oger P."/>
            <person name="Bartlett D.H."/>
            <person name="Noll K.M."/>
            <person name="Woyke T."/>
            <person name="Jebbar M."/>
        </authorList>
    </citation>
    <scope>NUCLEOTIDE SEQUENCE [LARGE SCALE GENOMIC DNA]</scope>
    <source>
        <strain evidence="2">DSM 14283 / JCM 11233 / KA3</strain>
    </source>
</reference>
<gene>
    <name evidence="1" type="ordered locus">Marpi_1659</name>
</gene>
<dbReference type="Proteomes" id="UP000007161">
    <property type="component" value="Chromosome"/>
</dbReference>
<name>H2J531_MARPK</name>